<comment type="function">
    <text evidence="2">PPIases accelerate the folding of proteins. It catalyzes the cis-trans isomerization of proline imidic peptide bonds in oligopeptides.</text>
</comment>
<dbReference type="PANTHER" id="PTHR11071">
    <property type="entry name" value="PEPTIDYL-PROLYL CIS-TRANS ISOMERASE"/>
    <property type="match status" value="1"/>
</dbReference>
<dbReference type="SUPFAM" id="SSF50891">
    <property type="entry name" value="Cyclophilin-like"/>
    <property type="match status" value="1"/>
</dbReference>
<dbReference type="Pfam" id="PF00160">
    <property type="entry name" value="Pro_isomerase"/>
    <property type="match status" value="1"/>
</dbReference>
<accession>A0AAD9X598</accession>
<feature type="domain" description="PPIase cyclophilin-type" evidence="3">
    <location>
        <begin position="1"/>
        <end position="77"/>
    </location>
</feature>
<dbReference type="GO" id="GO:0005886">
    <property type="term" value="C:plasma membrane"/>
    <property type="evidence" value="ECO:0007669"/>
    <property type="project" value="TreeGrafter"/>
</dbReference>
<dbReference type="GO" id="GO:0005829">
    <property type="term" value="C:cytosol"/>
    <property type="evidence" value="ECO:0007669"/>
    <property type="project" value="TreeGrafter"/>
</dbReference>
<feature type="non-terminal residue" evidence="4">
    <location>
        <position position="1"/>
    </location>
</feature>
<comment type="similarity">
    <text evidence="1 2">Belongs to the cyclophilin-type PPIase family.</text>
</comment>
<evidence type="ECO:0000313" key="4">
    <source>
        <dbReference type="EMBL" id="KAK2653103.1"/>
    </source>
</evidence>
<dbReference type="PANTHER" id="PTHR11071:SF561">
    <property type="entry name" value="PEPTIDYL-PROLYL CIS-TRANS ISOMERASE D-RELATED"/>
    <property type="match status" value="1"/>
</dbReference>
<evidence type="ECO:0000256" key="2">
    <source>
        <dbReference type="RuleBase" id="RU363019"/>
    </source>
</evidence>
<dbReference type="Gene3D" id="2.40.100.10">
    <property type="entry name" value="Cyclophilin-like"/>
    <property type="match status" value="1"/>
</dbReference>
<organism evidence="4 5">
    <name type="scientific">Dipteronia dyeriana</name>
    <dbReference type="NCBI Taxonomy" id="168575"/>
    <lineage>
        <taxon>Eukaryota</taxon>
        <taxon>Viridiplantae</taxon>
        <taxon>Streptophyta</taxon>
        <taxon>Embryophyta</taxon>
        <taxon>Tracheophyta</taxon>
        <taxon>Spermatophyta</taxon>
        <taxon>Magnoliopsida</taxon>
        <taxon>eudicotyledons</taxon>
        <taxon>Gunneridae</taxon>
        <taxon>Pentapetalae</taxon>
        <taxon>rosids</taxon>
        <taxon>malvids</taxon>
        <taxon>Sapindales</taxon>
        <taxon>Sapindaceae</taxon>
        <taxon>Hippocastanoideae</taxon>
        <taxon>Acereae</taxon>
        <taxon>Dipteronia</taxon>
    </lineage>
</organism>
<keyword evidence="5" id="KW-1185">Reference proteome</keyword>
<comment type="caution">
    <text evidence="4">The sequence shown here is derived from an EMBL/GenBank/DDBJ whole genome shotgun (WGS) entry which is preliminary data.</text>
</comment>
<evidence type="ECO:0000313" key="5">
    <source>
        <dbReference type="Proteomes" id="UP001280121"/>
    </source>
</evidence>
<evidence type="ECO:0000259" key="3">
    <source>
        <dbReference type="PROSITE" id="PS50072"/>
    </source>
</evidence>
<dbReference type="InterPro" id="IPR029000">
    <property type="entry name" value="Cyclophilin-like_dom_sf"/>
</dbReference>
<evidence type="ECO:0000256" key="1">
    <source>
        <dbReference type="ARBA" id="ARBA00007365"/>
    </source>
</evidence>
<dbReference type="PROSITE" id="PS50072">
    <property type="entry name" value="CSA_PPIASE_2"/>
    <property type="match status" value="1"/>
</dbReference>
<dbReference type="GO" id="GO:0016018">
    <property type="term" value="F:cyclosporin A binding"/>
    <property type="evidence" value="ECO:0007669"/>
    <property type="project" value="TreeGrafter"/>
</dbReference>
<dbReference type="GO" id="GO:0006457">
    <property type="term" value="P:protein folding"/>
    <property type="evidence" value="ECO:0007669"/>
    <property type="project" value="TreeGrafter"/>
</dbReference>
<proteinExistence type="inferred from homology"/>
<gene>
    <name evidence="4" type="ORF">Ddye_012959</name>
</gene>
<dbReference type="GO" id="GO:0003755">
    <property type="term" value="F:peptidyl-prolyl cis-trans isomerase activity"/>
    <property type="evidence" value="ECO:0007669"/>
    <property type="project" value="UniProtKB-UniRule"/>
</dbReference>
<comment type="catalytic activity">
    <reaction evidence="2">
        <text>[protein]-peptidylproline (omega=180) = [protein]-peptidylproline (omega=0)</text>
        <dbReference type="Rhea" id="RHEA:16237"/>
        <dbReference type="Rhea" id="RHEA-COMP:10747"/>
        <dbReference type="Rhea" id="RHEA-COMP:10748"/>
        <dbReference type="ChEBI" id="CHEBI:83833"/>
        <dbReference type="ChEBI" id="CHEBI:83834"/>
        <dbReference type="EC" id="5.2.1.8"/>
    </reaction>
</comment>
<sequence length="79" mass="8858">NFVKKYIGPDNLSMVKTSIRGNSSQLYIYNTKTEWLDGKQVVFDQVVEGFDVLKAFDKIGSSFFITSNPVLVVDCGELC</sequence>
<dbReference type="AlphaFoldDB" id="A0AAD9X598"/>
<dbReference type="EMBL" id="JANJYI010000004">
    <property type="protein sequence ID" value="KAK2653103.1"/>
    <property type="molecule type" value="Genomic_DNA"/>
</dbReference>
<dbReference type="EC" id="5.2.1.8" evidence="2"/>
<keyword evidence="2" id="KW-0697">Rotamase</keyword>
<dbReference type="InterPro" id="IPR002130">
    <property type="entry name" value="Cyclophilin-type_PPIase_dom"/>
</dbReference>
<dbReference type="PRINTS" id="PR00153">
    <property type="entry name" value="CSAPPISMRASE"/>
</dbReference>
<keyword evidence="2" id="KW-0413">Isomerase</keyword>
<dbReference type="Proteomes" id="UP001280121">
    <property type="component" value="Unassembled WGS sequence"/>
</dbReference>
<reference evidence="4" key="1">
    <citation type="journal article" date="2023" name="Plant J.">
        <title>Genome sequences and population genomics provide insights into the demographic history, inbreeding, and mutation load of two 'living fossil' tree species of Dipteronia.</title>
        <authorList>
            <person name="Feng Y."/>
            <person name="Comes H.P."/>
            <person name="Chen J."/>
            <person name="Zhu S."/>
            <person name="Lu R."/>
            <person name="Zhang X."/>
            <person name="Li P."/>
            <person name="Qiu J."/>
            <person name="Olsen K.M."/>
            <person name="Qiu Y."/>
        </authorList>
    </citation>
    <scope>NUCLEOTIDE SEQUENCE</scope>
    <source>
        <strain evidence="4">KIB01</strain>
    </source>
</reference>
<protein>
    <recommendedName>
        <fullName evidence="2">Peptidyl-prolyl cis-trans isomerase</fullName>
        <shortName evidence="2">PPIase</shortName>
        <ecNumber evidence="2">5.2.1.8</ecNumber>
    </recommendedName>
</protein>
<name>A0AAD9X598_9ROSI</name>